<dbReference type="Pfam" id="PF08951">
    <property type="entry name" value="EntA_Immun"/>
    <property type="match status" value="1"/>
</dbReference>
<dbReference type="EMBL" id="ADNY01000042">
    <property type="protein sequence ID" value="EFG55223.1"/>
    <property type="molecule type" value="Genomic_DNA"/>
</dbReference>
<sequence length="58" mass="6769">MINYLLDDDTVAPKELQALEKAKKRIEKDEYYPRILQGLMNDLRPMALHSELSKHVGE</sequence>
<evidence type="ECO:0000313" key="2">
    <source>
        <dbReference type="Proteomes" id="UP000004069"/>
    </source>
</evidence>
<dbReference type="Proteomes" id="UP000004069">
    <property type="component" value="Unassembled WGS sequence"/>
</dbReference>
<dbReference type="PATRIC" id="fig|585524.9.peg.250"/>
<accession>D4YU77</accession>
<dbReference type="CDD" id="cd21059">
    <property type="entry name" value="LciA-like"/>
    <property type="match status" value="1"/>
</dbReference>
<proteinExistence type="predicted"/>
<comment type="caution">
    <text evidence="1">The sequence shown here is derived from an EMBL/GenBank/DDBJ whole genome shotgun (WGS) entry which is preliminary data.</text>
</comment>
<dbReference type="AlphaFoldDB" id="D4YU77"/>
<evidence type="ECO:0000313" key="1">
    <source>
        <dbReference type="EMBL" id="EFG55223.1"/>
    </source>
</evidence>
<name>D4YU77_9LACO</name>
<keyword evidence="2" id="KW-1185">Reference proteome</keyword>
<gene>
    <name evidence="1" type="ORF">HMPREF0493_1088</name>
</gene>
<dbReference type="InterPro" id="IPR015046">
    <property type="entry name" value="LciA_Immunity-like"/>
</dbReference>
<organism evidence="1 2">
    <name type="scientific">Lactobacillus amylolyticus DSM 11664</name>
    <dbReference type="NCBI Taxonomy" id="585524"/>
    <lineage>
        <taxon>Bacteria</taxon>
        <taxon>Bacillati</taxon>
        <taxon>Bacillota</taxon>
        <taxon>Bacilli</taxon>
        <taxon>Lactobacillales</taxon>
        <taxon>Lactobacillaceae</taxon>
        <taxon>Lactobacillus</taxon>
    </lineage>
</organism>
<protein>
    <submittedName>
        <fullName evidence="1">Uncharacterized protein</fullName>
    </submittedName>
</protein>
<reference evidence="1 2" key="1">
    <citation type="submission" date="2010-04" db="EMBL/GenBank/DDBJ databases">
        <authorList>
            <person name="Muzny D."/>
            <person name="Qin X."/>
            <person name="Deng J."/>
            <person name="Jiang H."/>
            <person name="Liu Y."/>
            <person name="Qu J."/>
            <person name="Song X.-Z."/>
            <person name="Zhang L."/>
            <person name="Thornton R."/>
            <person name="Coyle M."/>
            <person name="Francisco L."/>
            <person name="Jackson L."/>
            <person name="Javaid M."/>
            <person name="Korchina V."/>
            <person name="Kovar C."/>
            <person name="Mata R."/>
            <person name="Mathew T."/>
            <person name="Ngo R."/>
            <person name="Nguyen L."/>
            <person name="Nguyen N."/>
            <person name="Okwuonu G."/>
            <person name="Ongeri F."/>
            <person name="Pham C."/>
            <person name="Simmons D."/>
            <person name="Wilczek-Boney K."/>
            <person name="Hale W."/>
            <person name="Jakkamsetti A."/>
            <person name="Pham P."/>
            <person name="Ruth R."/>
            <person name="San Lucas F."/>
            <person name="Warren J."/>
            <person name="Zhang J."/>
            <person name="Zhao Z."/>
            <person name="Zhou C."/>
            <person name="Zhu D."/>
            <person name="Lee S."/>
            <person name="Bess C."/>
            <person name="Blankenburg K."/>
            <person name="Forbes L."/>
            <person name="Fu Q."/>
            <person name="Gubbala S."/>
            <person name="Hirani K."/>
            <person name="Jayaseelan J.C."/>
            <person name="Lara F."/>
            <person name="Munidasa M."/>
            <person name="Palculict T."/>
            <person name="Patil S."/>
            <person name="Pu L.-L."/>
            <person name="Saada N."/>
            <person name="Tang L."/>
            <person name="Weissenberger G."/>
            <person name="Zhu Y."/>
            <person name="Hemphill L."/>
            <person name="Shang Y."/>
            <person name="Youmans B."/>
            <person name="Ayvaz T."/>
            <person name="Ross M."/>
            <person name="Santibanez J."/>
            <person name="Aqrawi P."/>
            <person name="Gross S."/>
            <person name="Joshi V."/>
            <person name="Fowler G."/>
            <person name="Nazareth L."/>
            <person name="Reid J."/>
            <person name="Worley K."/>
            <person name="Petrosino J."/>
            <person name="Highlander S."/>
            <person name="Gibbs R."/>
        </authorList>
    </citation>
    <scope>NUCLEOTIDE SEQUENCE [LARGE SCALE GENOMIC DNA]</scope>
    <source>
        <strain evidence="1 2">DSM 11664</strain>
    </source>
</reference>
<dbReference type="GO" id="GO:0030153">
    <property type="term" value="P:bacteriocin immunity"/>
    <property type="evidence" value="ECO:0007669"/>
    <property type="project" value="InterPro"/>
</dbReference>